<dbReference type="InterPro" id="IPR045111">
    <property type="entry name" value="Vps41/Vps8"/>
</dbReference>
<organism evidence="1 2">
    <name type="scientific">Vitis vinifera</name>
    <name type="common">Grape</name>
    <dbReference type="NCBI Taxonomy" id="29760"/>
    <lineage>
        <taxon>Eukaryota</taxon>
        <taxon>Viridiplantae</taxon>
        <taxon>Streptophyta</taxon>
        <taxon>Embryophyta</taxon>
        <taxon>Tracheophyta</taxon>
        <taxon>Spermatophyta</taxon>
        <taxon>Magnoliopsida</taxon>
        <taxon>eudicotyledons</taxon>
        <taxon>Gunneridae</taxon>
        <taxon>Pentapetalae</taxon>
        <taxon>rosids</taxon>
        <taxon>Vitales</taxon>
        <taxon>Vitaceae</taxon>
        <taxon>Viteae</taxon>
        <taxon>Vitis</taxon>
    </lineage>
</organism>
<dbReference type="PANTHER" id="PTHR12616:SF8">
    <property type="entry name" value="VACUOLAR PROTEIN SORTING-ASSOCIATED PROTEIN 8 HOMOLOG"/>
    <property type="match status" value="1"/>
</dbReference>
<gene>
    <name evidence="1" type="primary">Vps8_0</name>
    <name evidence="1" type="ORF">CK203_028667</name>
</gene>
<comment type="caution">
    <text evidence="1">The sequence shown here is derived from an EMBL/GenBank/DDBJ whole genome shotgun (WGS) entry which is preliminary data.</text>
</comment>
<sequence>MDFGNRYRMLVYLKYCFSGLAFPPGSKINLLLIPLFKMAWNSSPTRLPSLRTELVQFLLEDLNALNSQAVSSLSSTRALPNLYHLLELDTEATLDVLRYAFVEDEITKPDVSSHDSTDANMEAGKEIDLMGEIQNLLVQNTVNALIHILDISQKNRSSGSSDIGSLELWPSKKDMGHLFEFVAYYVACKRANVSKTVLSQILEYLTSENKLPQSSSKESVGTLKRREKQVLALLEVVPEKDWDASYVLHLCEKAEFYQVCGLIHSIRHQYLTALDSYMKDVDEPVHAFSFINHTLSQLSDTESAAFRSAVISRIPELVNLSREGTFFLIIDHFNKESPHILSELRSHPKSLFLYLKTVIEVHLSGTLNFSCLQNDDTMDASCGRRVKNQLYGLEAYLERILDFPKLLLNNPVHVTDEMIELYLEVIGSSLALLNHLLCPLKQSNQQSFIPMIWDLAMQLLTGSIFLLQLLCQYEHTSVLKFLETFESYRVEHCLRLCQEYGIIDAAAFLLERVGDVGSALLLTLSGLNDKFNVLETAVGSILSEKASSVDHLNTVLKMKEVSDIYDILHTCIGLCQRNTPRLVPEESESLWFQLLDS</sequence>
<evidence type="ECO:0000313" key="1">
    <source>
        <dbReference type="EMBL" id="RVW95483.1"/>
    </source>
</evidence>
<dbReference type="Pfam" id="PF23556">
    <property type="entry name" value="TPR_Vps41"/>
    <property type="match status" value="1"/>
</dbReference>
<dbReference type="EMBL" id="QGNW01000114">
    <property type="protein sequence ID" value="RVW95483.1"/>
    <property type="molecule type" value="Genomic_DNA"/>
</dbReference>
<dbReference type="PANTHER" id="PTHR12616">
    <property type="entry name" value="VACUOLAR PROTEIN SORTING VPS41"/>
    <property type="match status" value="1"/>
</dbReference>
<reference evidence="1 2" key="1">
    <citation type="journal article" date="2018" name="PLoS Genet.">
        <title>Population sequencing reveals clonal diversity and ancestral inbreeding in the grapevine cultivar Chardonnay.</title>
        <authorList>
            <person name="Roach M.J."/>
            <person name="Johnson D.L."/>
            <person name="Bohlmann J."/>
            <person name="van Vuuren H.J."/>
            <person name="Jones S.J."/>
            <person name="Pretorius I.S."/>
            <person name="Schmidt S.A."/>
            <person name="Borneman A.R."/>
        </authorList>
    </citation>
    <scope>NUCLEOTIDE SEQUENCE [LARGE SCALE GENOMIC DNA]</scope>
    <source>
        <strain evidence="2">cv. Chardonnay</strain>
        <tissue evidence="1">Leaf</tissue>
    </source>
</reference>
<proteinExistence type="predicted"/>
<dbReference type="AlphaFoldDB" id="A0A438IFG1"/>
<dbReference type="Proteomes" id="UP000288805">
    <property type="component" value="Unassembled WGS sequence"/>
</dbReference>
<protein>
    <submittedName>
        <fullName evidence="1">Vacuolar protein sorting-associated protein 8-like</fullName>
    </submittedName>
</protein>
<name>A0A438IFG1_VITVI</name>
<accession>A0A438IFG1</accession>
<evidence type="ECO:0000313" key="2">
    <source>
        <dbReference type="Proteomes" id="UP000288805"/>
    </source>
</evidence>
<dbReference type="GO" id="GO:0006623">
    <property type="term" value="P:protein targeting to vacuole"/>
    <property type="evidence" value="ECO:0007669"/>
    <property type="project" value="InterPro"/>
</dbReference>